<accession>A0A7T4EHC5</accession>
<dbReference type="SUPFAM" id="SSF52402">
    <property type="entry name" value="Adenine nucleotide alpha hydrolases-like"/>
    <property type="match status" value="1"/>
</dbReference>
<evidence type="ECO:0000313" key="3">
    <source>
        <dbReference type="Proteomes" id="UP000596145"/>
    </source>
</evidence>
<dbReference type="AlphaFoldDB" id="A0A7T4EHC5"/>
<dbReference type="EMBL" id="CP069534">
    <property type="protein sequence ID" value="QRP70032.1"/>
    <property type="molecule type" value="Genomic_DNA"/>
</dbReference>
<reference evidence="1 3" key="1">
    <citation type="submission" date="2020-12" db="EMBL/GenBank/DDBJ databases">
        <title>FDA dAtabase for Regulatory Grade micrObial Sequences (FDA-ARGOS): Supporting development and validation of Infectious Disease Dx tests.</title>
        <authorList>
            <person name="Sproer C."/>
            <person name="Gronow S."/>
            <person name="Severitt S."/>
            <person name="Schroder I."/>
            <person name="Tallon L."/>
            <person name="Sadzewicz L."/>
            <person name="Zhao X."/>
            <person name="Boylan J."/>
            <person name="Ott S."/>
            <person name="Bowen H."/>
            <person name="Vavikolanu K."/>
            <person name="Mehta A."/>
            <person name="Aluvathingal J."/>
            <person name="Nadendla S."/>
            <person name="Lowell S."/>
            <person name="Myers T."/>
            <person name="Yan Y."/>
            <person name="Sichtig H."/>
        </authorList>
    </citation>
    <scope>NUCLEOTIDE SEQUENCE [LARGE SCALE GENOMIC DNA]</scope>
    <source>
        <strain evidence="1 3">FDAARGOS_1053</strain>
        <strain evidence="2">FDAARGOS_1191</strain>
    </source>
</reference>
<dbReference type="OrthoDB" id="2403548at2"/>
<gene>
    <name evidence="1" type="ORF">I6I10_05930</name>
    <name evidence="2" type="ORF">I6J21_09600</name>
</gene>
<evidence type="ECO:0000313" key="2">
    <source>
        <dbReference type="EMBL" id="QRP70032.1"/>
    </source>
</evidence>
<name>A0A7T4EHC5_9CORY</name>
<sequence>MNEISFKINTYSRHLLKLKVKSFSKVEDLIFKFSEDPRIDEDTLSIALSTLCGRKFKRIIFDWPISVSTSKGISEWTGAEVHAAHSNNLTTDFSASNKVSVLNFSGGLDSLACLACLGDQTELVSLDFGGRFARERRFFKNFDTKIIKTNLIETSLRANSWSFMGLGSLLFRNILEGQFITFGSVLEAGGFHSNAPQESSLTFPPFKMAKYRIANSVAGISEAGTIAIVATFFPKLLKQSLLSVALPGEEKYIRKNALADLVGSELGFPFTPPPSDIGNRIHYSFGENFTVDLTTLFFLSRKKHELARMLVGRIPSYLQDVMQDLTLDFMLKADQNYYTQYPAELRPELEKVFSSAGISWYSTDDYTEIAVLKERLAPHVKYRFG</sequence>
<proteinExistence type="predicted"/>
<dbReference type="EMBL" id="CP066007">
    <property type="protein sequence ID" value="QQB47422.1"/>
    <property type="molecule type" value="Genomic_DNA"/>
</dbReference>
<organism evidence="1 3">
    <name type="scientific">Corynebacterium glucuronolyticum</name>
    <dbReference type="NCBI Taxonomy" id="39791"/>
    <lineage>
        <taxon>Bacteria</taxon>
        <taxon>Bacillati</taxon>
        <taxon>Actinomycetota</taxon>
        <taxon>Actinomycetes</taxon>
        <taxon>Mycobacteriales</taxon>
        <taxon>Corynebacteriaceae</taxon>
        <taxon>Corynebacterium</taxon>
    </lineage>
</organism>
<dbReference type="RefSeq" id="WP_005394425.1">
    <property type="nucleotide sequence ID" value="NZ_CP066007.1"/>
</dbReference>
<dbReference type="Proteomes" id="UP000596145">
    <property type="component" value="Chromosome"/>
</dbReference>
<dbReference type="Proteomes" id="UP000617681">
    <property type="component" value="Chromosome"/>
</dbReference>
<dbReference type="GeneID" id="92760727"/>
<protein>
    <submittedName>
        <fullName evidence="1">Uncharacterized protein</fullName>
    </submittedName>
</protein>
<evidence type="ECO:0000313" key="1">
    <source>
        <dbReference type="EMBL" id="QQB47422.1"/>
    </source>
</evidence>